<evidence type="ECO:0000259" key="1">
    <source>
        <dbReference type="Pfam" id="PF13229"/>
    </source>
</evidence>
<dbReference type="Gene3D" id="2.160.20.10">
    <property type="entry name" value="Single-stranded right-handed beta-helix, Pectin lyase-like"/>
    <property type="match status" value="2"/>
</dbReference>
<dbReference type="InterPro" id="IPR039448">
    <property type="entry name" value="Beta_helix"/>
</dbReference>
<dbReference type="Proteomes" id="UP001519287">
    <property type="component" value="Unassembled WGS sequence"/>
</dbReference>
<organism evidence="2 3">
    <name type="scientific">Paenibacillus eucommiae</name>
    <dbReference type="NCBI Taxonomy" id="1355755"/>
    <lineage>
        <taxon>Bacteria</taxon>
        <taxon>Bacillati</taxon>
        <taxon>Bacillota</taxon>
        <taxon>Bacilli</taxon>
        <taxon>Bacillales</taxon>
        <taxon>Paenibacillaceae</taxon>
        <taxon>Paenibacillus</taxon>
    </lineage>
</organism>
<dbReference type="InterPro" id="IPR006626">
    <property type="entry name" value="PbH1"/>
</dbReference>
<dbReference type="InterPro" id="IPR012334">
    <property type="entry name" value="Pectin_lyas_fold"/>
</dbReference>
<dbReference type="SMART" id="SM00710">
    <property type="entry name" value="PbH1"/>
    <property type="match status" value="8"/>
</dbReference>
<dbReference type="EMBL" id="JAGGLB010000022">
    <property type="protein sequence ID" value="MBP1993966.1"/>
    <property type="molecule type" value="Genomic_DNA"/>
</dbReference>
<keyword evidence="3" id="KW-1185">Reference proteome</keyword>
<name>A0ABS4J2A3_9BACL</name>
<dbReference type="InterPro" id="IPR011050">
    <property type="entry name" value="Pectin_lyase_fold/virulence"/>
</dbReference>
<accession>A0ABS4J2A3</accession>
<feature type="domain" description="Right handed beta helix" evidence="1">
    <location>
        <begin position="349"/>
        <end position="514"/>
    </location>
</feature>
<evidence type="ECO:0000313" key="3">
    <source>
        <dbReference type="Proteomes" id="UP001519287"/>
    </source>
</evidence>
<sequence>MPKQLGRQKKLKRFWLICIVLLLLLVVPGTSKDKRIQASLFVSPDGSGDACTWKLPCSLMAARDKAAGMNSSMTGDIVVNLRGGTYELEAAFTLTSQDSGTNAHSIIYQAFPGESPVISGGRTITGWTLHDSSADIYKAEVGTGFQTRQLYVNGARAVRARGEAVPQGFSKTFAGYTLPSTGVYAGMSNWSHIEDVEIVSYTNWRSYRCGVASITDLELTMKPLCWNNSQRMEEMGLPEWIENAYELLDSEGEWYLDSEAGELFYKPRGNESITDAEIIAPILETLISVEGTLENPVHDVQFVGLIFAYATWLRPGTEEGYIPLQAGFLYYGPSGGASDLDKEKTLSHVNFRAVRHIRLERNVFTHLGAAAVSFEYGSQNNLILGNRFEDISSHAIQLGHINDKDAAGAAIVSHNRVKDNYIADIGQEYQDAVGIFIGYTDGSVIDHNEITRVPYTAISLGWGWSDKPYASLRNNHITNNHIHDYMRVLKDGGGIYTLGRQDKSVISGNYIHDNHNEYGSIYLDQGSKGITISHNVVTNNYSNWIFTQDLPGALASGNKIMNNFTDTKQWRIHDKNTISGNQIMDKAGWSAAAINIMDHAGITIAPGL</sequence>
<dbReference type="PANTHER" id="PTHR36453:SF1">
    <property type="entry name" value="RIGHT HANDED BETA HELIX DOMAIN-CONTAINING PROTEIN"/>
    <property type="match status" value="1"/>
</dbReference>
<dbReference type="RefSeq" id="WP_209975834.1">
    <property type="nucleotide sequence ID" value="NZ_JAGGLB010000022.1"/>
</dbReference>
<dbReference type="Pfam" id="PF13229">
    <property type="entry name" value="Beta_helix"/>
    <property type="match status" value="1"/>
</dbReference>
<comment type="caution">
    <text evidence="2">The sequence shown here is derived from an EMBL/GenBank/DDBJ whole genome shotgun (WGS) entry which is preliminary data.</text>
</comment>
<evidence type="ECO:0000313" key="2">
    <source>
        <dbReference type="EMBL" id="MBP1993966.1"/>
    </source>
</evidence>
<gene>
    <name evidence="2" type="ORF">J2Z66_005592</name>
</gene>
<proteinExistence type="predicted"/>
<dbReference type="SUPFAM" id="SSF51126">
    <property type="entry name" value="Pectin lyase-like"/>
    <property type="match status" value="1"/>
</dbReference>
<dbReference type="PANTHER" id="PTHR36453">
    <property type="entry name" value="SECRETED PROTEIN-RELATED"/>
    <property type="match status" value="1"/>
</dbReference>
<reference evidence="2 3" key="1">
    <citation type="submission" date="2021-03" db="EMBL/GenBank/DDBJ databases">
        <title>Genomic Encyclopedia of Type Strains, Phase IV (KMG-IV): sequencing the most valuable type-strain genomes for metagenomic binning, comparative biology and taxonomic classification.</title>
        <authorList>
            <person name="Goeker M."/>
        </authorList>
    </citation>
    <scope>NUCLEOTIDE SEQUENCE [LARGE SCALE GENOMIC DNA]</scope>
    <source>
        <strain evidence="2 3">DSM 26048</strain>
    </source>
</reference>
<protein>
    <recommendedName>
        <fullName evidence="1">Right handed beta helix domain-containing protein</fullName>
    </recommendedName>
</protein>